<dbReference type="EMBL" id="JAULSU010000001">
    <property type="protein sequence ID" value="KAK0631522.1"/>
    <property type="molecule type" value="Genomic_DNA"/>
</dbReference>
<reference evidence="2" key="1">
    <citation type="submission" date="2023-06" db="EMBL/GenBank/DDBJ databases">
        <title>Genome-scale phylogeny and comparative genomics of the fungal order Sordariales.</title>
        <authorList>
            <consortium name="Lawrence Berkeley National Laboratory"/>
            <person name="Hensen N."/>
            <person name="Bonometti L."/>
            <person name="Westerberg I."/>
            <person name="Brannstrom I.O."/>
            <person name="Guillou S."/>
            <person name="Cros-Aarteil S."/>
            <person name="Calhoun S."/>
            <person name="Haridas S."/>
            <person name="Kuo A."/>
            <person name="Mondo S."/>
            <person name="Pangilinan J."/>
            <person name="Riley R."/>
            <person name="Labutti K."/>
            <person name="Andreopoulos B."/>
            <person name="Lipzen A."/>
            <person name="Chen C."/>
            <person name="Yanf M."/>
            <person name="Daum C."/>
            <person name="Ng V."/>
            <person name="Clum A."/>
            <person name="Steindorff A."/>
            <person name="Ohm R."/>
            <person name="Martin F."/>
            <person name="Silar P."/>
            <person name="Natvig D."/>
            <person name="Lalanne C."/>
            <person name="Gautier V."/>
            <person name="Ament-Velasquez S.L."/>
            <person name="Kruys A."/>
            <person name="Hutchinson M.I."/>
            <person name="Powell A.J."/>
            <person name="Barry K."/>
            <person name="Miller A.N."/>
            <person name="Grigoriev I.V."/>
            <person name="Debuchy R."/>
            <person name="Gladieux P."/>
            <person name="Thoren M.H."/>
            <person name="Johannesson H."/>
        </authorList>
    </citation>
    <scope>NUCLEOTIDE SEQUENCE</scope>
    <source>
        <strain evidence="2">CBS 606.72</strain>
    </source>
</reference>
<organism evidence="2 3">
    <name type="scientific">Immersiella caudata</name>
    <dbReference type="NCBI Taxonomy" id="314043"/>
    <lineage>
        <taxon>Eukaryota</taxon>
        <taxon>Fungi</taxon>
        <taxon>Dikarya</taxon>
        <taxon>Ascomycota</taxon>
        <taxon>Pezizomycotina</taxon>
        <taxon>Sordariomycetes</taxon>
        <taxon>Sordariomycetidae</taxon>
        <taxon>Sordariales</taxon>
        <taxon>Lasiosphaeriaceae</taxon>
        <taxon>Immersiella</taxon>
    </lineage>
</organism>
<dbReference type="AlphaFoldDB" id="A0AA40CAU2"/>
<dbReference type="Pfam" id="PF06985">
    <property type="entry name" value="HET"/>
    <property type="match status" value="1"/>
</dbReference>
<comment type="caution">
    <text evidence="2">The sequence shown here is derived from an EMBL/GenBank/DDBJ whole genome shotgun (WGS) entry which is preliminary data.</text>
</comment>
<evidence type="ECO:0000313" key="2">
    <source>
        <dbReference type="EMBL" id="KAK0631522.1"/>
    </source>
</evidence>
<feature type="domain" description="Heterokaryon incompatibility" evidence="1">
    <location>
        <begin position="207"/>
        <end position="361"/>
    </location>
</feature>
<evidence type="ECO:0000259" key="1">
    <source>
        <dbReference type="Pfam" id="PF06985"/>
    </source>
</evidence>
<gene>
    <name evidence="2" type="ORF">B0T14DRAFT_490061</name>
</gene>
<dbReference type="PANTHER" id="PTHR33112:SF16">
    <property type="entry name" value="HETEROKARYON INCOMPATIBILITY DOMAIN-CONTAINING PROTEIN"/>
    <property type="match status" value="1"/>
</dbReference>
<dbReference type="InterPro" id="IPR010730">
    <property type="entry name" value="HET"/>
</dbReference>
<accession>A0AA40CAU2</accession>
<proteinExistence type="predicted"/>
<protein>
    <submittedName>
        <fullName evidence="2">Heterokaryon incompatibility protein-domain-containing protein</fullName>
    </submittedName>
</protein>
<name>A0AA40CAU2_9PEZI</name>
<sequence length="741" mass="82213">MDLSIDKDTGCGFCQAFVTALRDTYTNVVRPGIPAELGKMDKFGWTFRDKIPHLPALARSANTGCSWCELLSNGIKIPPGTRFDNDTEDQDITITFHGSEAASNKTSGALGNIRLLAMYMTAPSDGSFAPCWGGGPCCGYLRVVDTDDFAPLSEGNSQKIRAAIGFCANGHTSCPLSDPTANPLRLLNITSDDNIKLENTATEKHTYAALSYCWGSSKSIEAAKTTQHNLEERTSRGLPLSSLPATLRDAVLVARSIGIDYLWIDALCIVQDCHKEWAAEAQKMMQYYGIALVTIVPIYSQSAGSGMRLGKNLPFVRRFAGPWNADFGSDLVLSPKIRGAPSPDDVIYSSVWDKRGWTYQEKLNSARVLYVFNHHLRLECRDGSWDTLSGWTATPNTSWRFIPIGGVSADSPTTERRKGPDNDGWTELVDRYTMRQLTNRRDRWLAFSGIVEGFSQATGRQVVAGLRKEWLLEDTVSWRSPDPWPPLHPDLRNSAVRDQQSLLNKSSTFPFRHAACNTMVCERTEQHDASECGNDHFPSWSWLSGEWSNHKQGVEFGWASILEPEKEPRAKLLAILNDNGDPSFTKLQVSGPVLHTDAILAIVSHARDHSLTIDPNCRPRIVFLDEAYDDKYACSCQPEHESLDCEAINIIASLSPAPSALLIGQSDFDIIPTHAFDSPKPEPPPLHWHFLLLQPLGQTPAALIEDPEFRRIGTMHVPGDHLDEGIERELRNQEPQTLVLV</sequence>
<dbReference type="Proteomes" id="UP001175000">
    <property type="component" value="Unassembled WGS sequence"/>
</dbReference>
<dbReference type="PANTHER" id="PTHR33112">
    <property type="entry name" value="DOMAIN PROTEIN, PUTATIVE-RELATED"/>
    <property type="match status" value="1"/>
</dbReference>
<evidence type="ECO:0000313" key="3">
    <source>
        <dbReference type="Proteomes" id="UP001175000"/>
    </source>
</evidence>
<keyword evidence="3" id="KW-1185">Reference proteome</keyword>